<accession>A0A5M8RVZ9</accession>
<evidence type="ECO:0000313" key="2">
    <source>
        <dbReference type="Proteomes" id="UP000324326"/>
    </source>
</evidence>
<reference evidence="1 2" key="1">
    <citation type="submission" date="2018-08" db="EMBL/GenBank/DDBJ databases">
        <title>Bacillus phenotypic plasticity.</title>
        <authorList>
            <person name="Hurtado E."/>
        </authorList>
    </citation>
    <scope>NUCLEOTIDE SEQUENCE [LARGE SCALE GENOMIC DNA]</scope>
    <source>
        <strain evidence="1 2">427</strain>
    </source>
</reference>
<gene>
    <name evidence="1" type="ORF">DX927_15250</name>
</gene>
<dbReference type="RefSeq" id="WP_148957873.1">
    <property type="nucleotide sequence ID" value="NZ_JAYLVX010000002.1"/>
</dbReference>
<dbReference type="Proteomes" id="UP000324326">
    <property type="component" value="Unassembled WGS sequence"/>
</dbReference>
<comment type="caution">
    <text evidence="1">The sequence shown here is derived from an EMBL/GenBank/DDBJ whole genome shotgun (WGS) entry which is preliminary data.</text>
</comment>
<dbReference type="AlphaFoldDB" id="A0A5M8RVZ9"/>
<proteinExistence type="predicted"/>
<sequence>MKYLYEFKRDPLGYLRISLPKEISLFSDFIEDIPTTEEADEYLADIENVLNGTYKDSEIQLNATSVLIKKDMTVVEHFFRNDPPYENTIETEEFKELLLIWRDNISKDL</sequence>
<organism evidence="1 2">
    <name type="scientific">Bacillus swezeyi</name>
    <dbReference type="NCBI Taxonomy" id="1925020"/>
    <lineage>
        <taxon>Bacteria</taxon>
        <taxon>Bacillati</taxon>
        <taxon>Bacillota</taxon>
        <taxon>Bacilli</taxon>
        <taxon>Bacillales</taxon>
        <taxon>Bacillaceae</taxon>
        <taxon>Bacillus</taxon>
    </lineage>
</organism>
<evidence type="ECO:0000313" key="1">
    <source>
        <dbReference type="EMBL" id="KAA6452049.1"/>
    </source>
</evidence>
<dbReference type="EMBL" id="QSND01000002">
    <property type="protein sequence ID" value="KAA6452049.1"/>
    <property type="molecule type" value="Genomic_DNA"/>
</dbReference>
<name>A0A5M8RVZ9_9BACI</name>
<protein>
    <submittedName>
        <fullName evidence="1">tRNA-Val4</fullName>
    </submittedName>
</protein>